<dbReference type="AlphaFoldDB" id="W2TG26"/>
<organism evidence="1 2">
    <name type="scientific">Necator americanus</name>
    <name type="common">Human hookworm</name>
    <dbReference type="NCBI Taxonomy" id="51031"/>
    <lineage>
        <taxon>Eukaryota</taxon>
        <taxon>Metazoa</taxon>
        <taxon>Ecdysozoa</taxon>
        <taxon>Nematoda</taxon>
        <taxon>Chromadorea</taxon>
        <taxon>Rhabditida</taxon>
        <taxon>Rhabditina</taxon>
        <taxon>Rhabditomorpha</taxon>
        <taxon>Strongyloidea</taxon>
        <taxon>Ancylostomatidae</taxon>
        <taxon>Bunostominae</taxon>
        <taxon>Necator</taxon>
    </lineage>
</organism>
<gene>
    <name evidence="1" type="ORF">NECAME_09074</name>
</gene>
<sequence>MNFVEEFVRCGNGHGAYDSLAADHDHHQLFICDYASIAQVDLGQFKMISPALKVYSFVLANDQESRPK</sequence>
<evidence type="ECO:0000313" key="1">
    <source>
        <dbReference type="EMBL" id="ETN80554.1"/>
    </source>
</evidence>
<dbReference type="EMBL" id="KI659041">
    <property type="protein sequence ID" value="ETN80554.1"/>
    <property type="molecule type" value="Genomic_DNA"/>
</dbReference>
<dbReference type="Proteomes" id="UP000053676">
    <property type="component" value="Unassembled WGS sequence"/>
</dbReference>
<proteinExistence type="predicted"/>
<dbReference type="KEGG" id="nai:NECAME_09074"/>
<reference evidence="2" key="1">
    <citation type="journal article" date="2014" name="Nat. Genet.">
        <title>Genome of the human hookworm Necator americanus.</title>
        <authorList>
            <person name="Tang Y.T."/>
            <person name="Gao X."/>
            <person name="Rosa B.A."/>
            <person name="Abubucker S."/>
            <person name="Hallsworth-Pepin K."/>
            <person name="Martin J."/>
            <person name="Tyagi R."/>
            <person name="Heizer E."/>
            <person name="Zhang X."/>
            <person name="Bhonagiri-Palsikar V."/>
            <person name="Minx P."/>
            <person name="Warren W.C."/>
            <person name="Wang Q."/>
            <person name="Zhan B."/>
            <person name="Hotez P.J."/>
            <person name="Sternberg P.W."/>
            <person name="Dougall A."/>
            <person name="Gaze S.T."/>
            <person name="Mulvenna J."/>
            <person name="Sotillo J."/>
            <person name="Ranganathan S."/>
            <person name="Rabelo E.M."/>
            <person name="Wilson R.K."/>
            <person name="Felgner P.L."/>
            <person name="Bethony J."/>
            <person name="Hawdon J.M."/>
            <person name="Gasser R.B."/>
            <person name="Loukas A."/>
            <person name="Mitreva M."/>
        </authorList>
    </citation>
    <scope>NUCLEOTIDE SEQUENCE [LARGE SCALE GENOMIC DNA]</scope>
</reference>
<name>W2TG26_NECAM</name>
<evidence type="ECO:0000313" key="2">
    <source>
        <dbReference type="Proteomes" id="UP000053676"/>
    </source>
</evidence>
<keyword evidence="2" id="KW-1185">Reference proteome</keyword>
<accession>W2TG26</accession>
<protein>
    <submittedName>
        <fullName evidence="1">Uncharacterized protein</fullName>
    </submittedName>
</protein>